<dbReference type="GO" id="GO:0032259">
    <property type="term" value="P:methylation"/>
    <property type="evidence" value="ECO:0007669"/>
    <property type="project" value="UniProtKB-KW"/>
</dbReference>
<proteinExistence type="predicted"/>
<evidence type="ECO:0000313" key="2">
    <source>
        <dbReference type="EMBL" id="KGE16431.1"/>
    </source>
</evidence>
<name>A0A098M367_9BACL</name>
<comment type="caution">
    <text evidence="2">The sequence shown here is derived from an EMBL/GenBank/DDBJ whole genome shotgun (WGS) entry which is preliminary data.</text>
</comment>
<dbReference type="CDD" id="cd02440">
    <property type="entry name" value="AdoMet_MTases"/>
    <property type="match status" value="1"/>
</dbReference>
<keyword evidence="3" id="KW-1185">Reference proteome</keyword>
<dbReference type="SUPFAM" id="SSF53335">
    <property type="entry name" value="S-adenosyl-L-methionine-dependent methyltransferases"/>
    <property type="match status" value="1"/>
</dbReference>
<reference evidence="2 3" key="2">
    <citation type="submission" date="2014-10" db="EMBL/GenBank/DDBJ databases">
        <title>Comparative genomics of the Paenibacillus odorifer group.</title>
        <authorList>
            <person name="Tsai Y.-C."/>
            <person name="Martin N."/>
            <person name="Korlach J."/>
            <person name="Wiedmann M."/>
        </authorList>
    </citation>
    <scope>NUCLEOTIDE SEQUENCE [LARGE SCALE GENOMIC DNA]</scope>
    <source>
        <strain evidence="2 3">DSM 18334</strain>
    </source>
</reference>
<sequence>MFDYWNQRFAQEGMIWGSDPSPTALHAKDLFRQHQSKTVLVPGAGYGRNTKVFSREFETYGIEVTPAALEIAAEWDPLSTFTLGSALDHRLDIQMDAIYCYDLLHLFLKEDRRRLVVNCLKQLRPGGVIFFTSFSDEDPNNGSGKLMEPGTYEYKEGKFAHFFSDRELREYFAGTEILETGSYPETLKSSEGKSHSYILRYIVARTMS</sequence>
<evidence type="ECO:0000313" key="3">
    <source>
        <dbReference type="Proteomes" id="UP000029734"/>
    </source>
</evidence>
<dbReference type="RefSeq" id="WP_036654257.1">
    <property type="nucleotide sequence ID" value="NZ_JQCR01000003.1"/>
</dbReference>
<dbReference type="Pfam" id="PF08241">
    <property type="entry name" value="Methyltransf_11"/>
    <property type="match status" value="1"/>
</dbReference>
<protein>
    <submittedName>
        <fullName evidence="2">Methyltransferase type 11</fullName>
    </submittedName>
</protein>
<dbReference type="InterPro" id="IPR013216">
    <property type="entry name" value="Methyltransf_11"/>
</dbReference>
<gene>
    <name evidence="2" type="ORF">PWYN_16980</name>
</gene>
<keyword evidence="2" id="KW-0808">Transferase</keyword>
<dbReference type="EMBL" id="JQCR01000003">
    <property type="protein sequence ID" value="KGE16431.1"/>
    <property type="molecule type" value="Genomic_DNA"/>
</dbReference>
<dbReference type="AlphaFoldDB" id="A0A098M367"/>
<dbReference type="Proteomes" id="UP000029734">
    <property type="component" value="Unassembled WGS sequence"/>
</dbReference>
<dbReference type="GO" id="GO:0008757">
    <property type="term" value="F:S-adenosylmethionine-dependent methyltransferase activity"/>
    <property type="evidence" value="ECO:0007669"/>
    <property type="project" value="InterPro"/>
</dbReference>
<dbReference type="eggNOG" id="COG0500">
    <property type="taxonomic scope" value="Bacteria"/>
</dbReference>
<accession>A0A098M367</accession>
<organism evidence="2 3">
    <name type="scientific">Paenibacillus wynnii</name>
    <dbReference type="NCBI Taxonomy" id="268407"/>
    <lineage>
        <taxon>Bacteria</taxon>
        <taxon>Bacillati</taxon>
        <taxon>Bacillota</taxon>
        <taxon>Bacilli</taxon>
        <taxon>Bacillales</taxon>
        <taxon>Paenibacillaceae</taxon>
        <taxon>Paenibacillus</taxon>
    </lineage>
</organism>
<dbReference type="STRING" id="268407.PWYN_16980"/>
<dbReference type="Gene3D" id="3.40.50.150">
    <property type="entry name" value="Vaccinia Virus protein VP39"/>
    <property type="match status" value="1"/>
</dbReference>
<reference evidence="2 3" key="1">
    <citation type="submission" date="2014-08" db="EMBL/GenBank/DDBJ databases">
        <authorList>
            <person name="den Bakker H.C."/>
        </authorList>
    </citation>
    <scope>NUCLEOTIDE SEQUENCE [LARGE SCALE GENOMIC DNA]</scope>
    <source>
        <strain evidence="2 3">DSM 18334</strain>
    </source>
</reference>
<dbReference type="InterPro" id="IPR029063">
    <property type="entry name" value="SAM-dependent_MTases_sf"/>
</dbReference>
<feature type="domain" description="Methyltransferase type 11" evidence="1">
    <location>
        <begin position="42"/>
        <end position="131"/>
    </location>
</feature>
<evidence type="ECO:0000259" key="1">
    <source>
        <dbReference type="Pfam" id="PF08241"/>
    </source>
</evidence>
<keyword evidence="2" id="KW-0489">Methyltransferase</keyword>
<dbReference type="OrthoDB" id="703529at2"/>